<dbReference type="AlphaFoldDB" id="A0A4D6KFN6"/>
<dbReference type="RefSeq" id="WP_126967186.1">
    <property type="nucleotide sequence ID" value="NZ_CP039375.1"/>
</dbReference>
<reference evidence="1 2" key="2">
    <citation type="submission" date="2019-04" db="EMBL/GenBank/DDBJ databases">
        <authorList>
            <person name="Yang S."/>
            <person name="Wei W."/>
        </authorList>
    </citation>
    <scope>NUCLEOTIDE SEQUENCE [LARGE SCALE GENOMIC DNA]</scope>
    <source>
        <strain evidence="2">ZP60</strain>
    </source>
</reference>
<dbReference type="EMBL" id="CP039375">
    <property type="protein sequence ID" value="QCD66055.1"/>
    <property type="molecule type" value="Genomic_DNA"/>
</dbReference>
<dbReference type="InterPro" id="IPR017850">
    <property type="entry name" value="Alkaline_phosphatase_core_sf"/>
</dbReference>
<dbReference type="Proteomes" id="UP000297053">
    <property type="component" value="Chromosome"/>
</dbReference>
<evidence type="ECO:0008006" key="3">
    <source>
        <dbReference type="Google" id="ProtNLM"/>
    </source>
</evidence>
<dbReference type="SUPFAM" id="SSF53649">
    <property type="entry name" value="Alkaline phosphatase-like"/>
    <property type="match status" value="1"/>
</dbReference>
<protein>
    <recommendedName>
        <fullName evidence="3">Sulfatase-like hydrolase/transferase</fullName>
    </recommendedName>
</protein>
<dbReference type="GeneID" id="42179377"/>
<organism evidence="1 2">
    <name type="scientific">Halomicrobium mukohataei</name>
    <dbReference type="NCBI Taxonomy" id="57705"/>
    <lineage>
        <taxon>Archaea</taxon>
        <taxon>Methanobacteriati</taxon>
        <taxon>Methanobacteriota</taxon>
        <taxon>Stenosarchaea group</taxon>
        <taxon>Halobacteria</taxon>
        <taxon>Halobacteriales</taxon>
        <taxon>Haloarculaceae</taxon>
        <taxon>Halomicrobium</taxon>
    </lineage>
</organism>
<evidence type="ECO:0000313" key="1">
    <source>
        <dbReference type="EMBL" id="QCD66055.1"/>
    </source>
</evidence>
<gene>
    <name evidence="1" type="ORF">E5139_10535</name>
</gene>
<reference evidence="1 2" key="1">
    <citation type="submission" date="2019-04" db="EMBL/GenBank/DDBJ databases">
        <title>Complete genome sequence of Arthrobacter sp. ZXY-2 associated with effective atrazine degradation and salt adaptation.</title>
        <authorList>
            <person name="Zhao X."/>
        </authorList>
    </citation>
    <scope>NUCLEOTIDE SEQUENCE [LARGE SCALE GENOMIC DNA]</scope>
    <source>
        <strain evidence="2">ZP60</strain>
    </source>
</reference>
<proteinExistence type="predicted"/>
<evidence type="ECO:0000313" key="2">
    <source>
        <dbReference type="Proteomes" id="UP000297053"/>
    </source>
</evidence>
<dbReference type="KEGG" id="halz:E5139_10535"/>
<accession>A0A4D6KFN6</accession>
<name>A0A4D6KFN6_9EURY</name>
<dbReference type="Gene3D" id="3.40.720.10">
    <property type="entry name" value="Alkaline Phosphatase, subunit A"/>
    <property type="match status" value="1"/>
</dbReference>
<sequence>MYSIEQVKEGVKSPSLFKRGMINICWRGISTVSRKMLGQNDPPIPERDWDNLLLLDACRYDLFEELNSLPGELNSYYSVASNTTEYVQRTFNGNEFPDIVCVTSTPKYYKPNVEDSFHDIIHVWREDWNTELGTITAETMNKHVLQAIDEYPSKRILAHYIPPHQPFIGPTGQEIPHEVRFSGDVIAQDTEAPNLWGSIRNGEIEPDRVRQAYRENLELTLPAIEEILDELPGKTVVTSDHGNVFGSFNEWGVVGHPPYRHIEPLIKVPWLVHSNGDRKDIYEGSIDRDNTDINHELVEERLGDLGYLE</sequence>